<dbReference type="OrthoDB" id="9814445at2"/>
<name>A0A1T5DRN2_9SPHN</name>
<keyword evidence="2" id="KW-0812">Transmembrane</keyword>
<dbReference type="GO" id="GO:0016020">
    <property type="term" value="C:membrane"/>
    <property type="evidence" value="ECO:0007669"/>
    <property type="project" value="InterPro"/>
</dbReference>
<dbReference type="EMBL" id="FUYM01000005">
    <property type="protein sequence ID" value="SKB74156.1"/>
    <property type="molecule type" value="Genomic_DNA"/>
</dbReference>
<feature type="transmembrane region" description="Helical" evidence="2">
    <location>
        <begin position="12"/>
        <end position="35"/>
    </location>
</feature>
<evidence type="ECO:0000256" key="1">
    <source>
        <dbReference type="ARBA" id="ARBA00010894"/>
    </source>
</evidence>
<gene>
    <name evidence="3" type="ORF">SAMN06295920_105383</name>
</gene>
<dbReference type="AlphaFoldDB" id="A0A1T5DRN2"/>
<evidence type="ECO:0000313" key="4">
    <source>
        <dbReference type="Proteomes" id="UP000189818"/>
    </source>
</evidence>
<evidence type="ECO:0000256" key="2">
    <source>
        <dbReference type="SAM" id="Phobius"/>
    </source>
</evidence>
<dbReference type="InterPro" id="IPR003425">
    <property type="entry name" value="CCB3/YggT"/>
</dbReference>
<dbReference type="RefSeq" id="WP_012049072.1">
    <property type="nucleotide sequence ID" value="NZ_FUYM01000005.1"/>
</dbReference>
<protein>
    <submittedName>
        <fullName evidence="3">YggT family protein</fullName>
    </submittedName>
</protein>
<keyword evidence="2" id="KW-0472">Membrane</keyword>
<dbReference type="PANTHER" id="PTHR33219">
    <property type="entry name" value="YLMG HOMOLOG PROTEIN 2, CHLOROPLASTIC"/>
    <property type="match status" value="1"/>
</dbReference>
<dbReference type="PANTHER" id="PTHR33219:SF14">
    <property type="entry name" value="PROTEIN COFACTOR ASSEMBLY OF COMPLEX C SUBUNIT B CCB3, CHLOROPLASTIC-RELATED"/>
    <property type="match status" value="1"/>
</dbReference>
<proteinExistence type="inferred from homology"/>
<keyword evidence="4" id="KW-1185">Reference proteome</keyword>
<evidence type="ECO:0000313" key="3">
    <source>
        <dbReference type="EMBL" id="SKB74156.1"/>
    </source>
</evidence>
<sequence length="101" mass="11283">MLAVLLEIVAYLLGALTWVIIIQAILSWLVAFNVINTYNDFVRQVLYALNVITEPIYRPIRRILPDFGALDLSPLVALLIINILTRIVIPHAQAQAMMAGV</sequence>
<dbReference type="Proteomes" id="UP000189818">
    <property type="component" value="Unassembled WGS sequence"/>
</dbReference>
<dbReference type="STRING" id="439228.SAMN06295920_105383"/>
<accession>A0A1T5DRN2</accession>
<dbReference type="Pfam" id="PF02325">
    <property type="entry name" value="CCB3_YggT"/>
    <property type="match status" value="1"/>
</dbReference>
<comment type="similarity">
    <text evidence="1">Belongs to the YggT family.</text>
</comment>
<feature type="transmembrane region" description="Helical" evidence="2">
    <location>
        <begin position="72"/>
        <end position="89"/>
    </location>
</feature>
<reference evidence="4" key="1">
    <citation type="submission" date="2017-02" db="EMBL/GenBank/DDBJ databases">
        <authorList>
            <person name="Varghese N."/>
            <person name="Submissions S."/>
        </authorList>
    </citation>
    <scope>NUCLEOTIDE SEQUENCE [LARGE SCALE GENOMIC DNA]</scope>
    <source>
        <strain evidence="4">UM2</strain>
    </source>
</reference>
<organism evidence="3 4">
    <name type="scientific">Rhizorhabdus histidinilytica</name>
    <dbReference type="NCBI Taxonomy" id="439228"/>
    <lineage>
        <taxon>Bacteria</taxon>
        <taxon>Pseudomonadati</taxon>
        <taxon>Pseudomonadota</taxon>
        <taxon>Alphaproteobacteria</taxon>
        <taxon>Sphingomonadales</taxon>
        <taxon>Sphingomonadaceae</taxon>
        <taxon>Rhizorhabdus</taxon>
    </lineage>
</organism>
<keyword evidence="2" id="KW-1133">Transmembrane helix</keyword>